<comment type="caution">
    <text evidence="2">The sequence shown here is derived from an EMBL/GenBank/DDBJ whole genome shotgun (WGS) entry which is preliminary data.</text>
</comment>
<evidence type="ECO:0000313" key="2">
    <source>
        <dbReference type="EMBL" id="OGL79629.1"/>
    </source>
</evidence>
<proteinExistence type="predicted"/>
<reference evidence="2 3" key="1">
    <citation type="journal article" date="2016" name="Nat. Commun.">
        <title>Thousands of microbial genomes shed light on interconnected biogeochemical processes in an aquifer system.</title>
        <authorList>
            <person name="Anantharaman K."/>
            <person name="Brown C.T."/>
            <person name="Hug L.A."/>
            <person name="Sharon I."/>
            <person name="Castelle C.J."/>
            <person name="Probst A.J."/>
            <person name="Thomas B.C."/>
            <person name="Singh A."/>
            <person name="Wilkins M.J."/>
            <person name="Karaoz U."/>
            <person name="Brodie E.L."/>
            <person name="Williams K.H."/>
            <person name="Hubbard S.S."/>
            <person name="Banfield J.F."/>
        </authorList>
    </citation>
    <scope>NUCLEOTIDE SEQUENCE [LARGE SCALE GENOMIC DNA]</scope>
</reference>
<keyword evidence="1" id="KW-0812">Transmembrane</keyword>
<name>A0A1F7UMY7_9BACT</name>
<keyword evidence="1" id="KW-0472">Membrane</keyword>
<evidence type="ECO:0000256" key="1">
    <source>
        <dbReference type="SAM" id="Phobius"/>
    </source>
</evidence>
<dbReference type="Proteomes" id="UP000176603">
    <property type="component" value="Unassembled WGS sequence"/>
</dbReference>
<feature type="transmembrane region" description="Helical" evidence="1">
    <location>
        <begin position="12"/>
        <end position="33"/>
    </location>
</feature>
<gene>
    <name evidence="2" type="ORF">A3E39_00710</name>
</gene>
<evidence type="ECO:0000313" key="3">
    <source>
        <dbReference type="Proteomes" id="UP000176603"/>
    </source>
</evidence>
<dbReference type="AlphaFoldDB" id="A0A1F7UMY7"/>
<organism evidence="2 3">
    <name type="scientific">Candidatus Uhrbacteria bacterium RIFCSPHIGHO2_12_FULL_60_25</name>
    <dbReference type="NCBI Taxonomy" id="1802399"/>
    <lineage>
        <taxon>Bacteria</taxon>
        <taxon>Candidatus Uhriibacteriota</taxon>
    </lineage>
</organism>
<keyword evidence="1" id="KW-1133">Transmembrane helix</keyword>
<accession>A0A1F7UMY7</accession>
<sequence>MQEAAQGARHVWTAAIVAGLAVVLTGTVAYTSAQAQDKVDTPSLFILNSLRRIEQRLDRIEPKLESACLKSCGDAYKVCAEGAGDDTGAQAACEDTARSCQNGCTTPVETAE</sequence>
<protein>
    <submittedName>
        <fullName evidence="2">Uncharacterized protein</fullName>
    </submittedName>
</protein>
<dbReference type="EMBL" id="MGEH01000004">
    <property type="protein sequence ID" value="OGL79629.1"/>
    <property type="molecule type" value="Genomic_DNA"/>
</dbReference>